<dbReference type="EMBL" id="DMND01000210">
    <property type="protein sequence ID" value="HAN29101.1"/>
    <property type="molecule type" value="Genomic_DNA"/>
</dbReference>
<dbReference type="SUPFAM" id="SSF54913">
    <property type="entry name" value="GlnB-like"/>
    <property type="match status" value="1"/>
</dbReference>
<dbReference type="GO" id="GO:0030234">
    <property type="term" value="F:enzyme regulator activity"/>
    <property type="evidence" value="ECO:0007669"/>
    <property type="project" value="InterPro"/>
</dbReference>
<organism evidence="1 2">
    <name type="scientific">Haliea salexigens</name>
    <dbReference type="NCBI Taxonomy" id="287487"/>
    <lineage>
        <taxon>Bacteria</taxon>
        <taxon>Pseudomonadati</taxon>
        <taxon>Pseudomonadota</taxon>
        <taxon>Gammaproteobacteria</taxon>
        <taxon>Cellvibrionales</taxon>
        <taxon>Halieaceae</taxon>
        <taxon>Haliea</taxon>
    </lineage>
</organism>
<sequence>MEQHPRRLLTVVTESTIESHLLRDMERWGAHGYTITEARGKGARGVREGNWEANRNLRIEVVCDDATADRIAAGLREHYYDNYAMILYTCDVDVLR</sequence>
<dbReference type="AlphaFoldDB" id="A0A3C1KR96"/>
<protein>
    <submittedName>
        <fullName evidence="1">Transcriptional regulator</fullName>
    </submittedName>
</protein>
<dbReference type="Pfam" id="PF00543">
    <property type="entry name" value="P-II"/>
    <property type="match status" value="1"/>
</dbReference>
<dbReference type="Gene3D" id="3.30.70.120">
    <property type="match status" value="1"/>
</dbReference>
<reference evidence="1 2" key="1">
    <citation type="journal article" date="2018" name="Nat. Biotechnol.">
        <title>A standardized bacterial taxonomy based on genome phylogeny substantially revises the tree of life.</title>
        <authorList>
            <person name="Parks D.H."/>
            <person name="Chuvochina M."/>
            <person name="Waite D.W."/>
            <person name="Rinke C."/>
            <person name="Skarshewski A."/>
            <person name="Chaumeil P.A."/>
            <person name="Hugenholtz P."/>
        </authorList>
    </citation>
    <scope>NUCLEOTIDE SEQUENCE [LARGE SCALE GENOMIC DNA]</scope>
    <source>
        <strain evidence="1">UBA9158</strain>
    </source>
</reference>
<proteinExistence type="predicted"/>
<comment type="caution">
    <text evidence="1">The sequence shown here is derived from an EMBL/GenBank/DDBJ whole genome shotgun (WGS) entry which is preliminary data.</text>
</comment>
<name>A0A3C1KR96_9GAMM</name>
<evidence type="ECO:0000313" key="1">
    <source>
        <dbReference type="EMBL" id="HAN29101.1"/>
    </source>
</evidence>
<dbReference type="InterPro" id="IPR002187">
    <property type="entry name" value="N-reg_PII"/>
</dbReference>
<dbReference type="Proteomes" id="UP000259273">
    <property type="component" value="Unassembled WGS sequence"/>
</dbReference>
<accession>A0A3C1KR96</accession>
<dbReference type="InterPro" id="IPR011322">
    <property type="entry name" value="N-reg_PII-like_a/b"/>
</dbReference>
<evidence type="ECO:0000313" key="2">
    <source>
        <dbReference type="Proteomes" id="UP000259273"/>
    </source>
</evidence>
<dbReference type="InterPro" id="IPR015867">
    <property type="entry name" value="N-reg_PII/ATP_PRibTrfase_C"/>
</dbReference>
<gene>
    <name evidence="1" type="ORF">DCP75_15560</name>
</gene>
<dbReference type="GO" id="GO:0006808">
    <property type="term" value="P:regulation of nitrogen utilization"/>
    <property type="evidence" value="ECO:0007669"/>
    <property type="project" value="InterPro"/>
</dbReference>
<feature type="non-terminal residue" evidence="1">
    <location>
        <position position="96"/>
    </location>
</feature>
<dbReference type="STRING" id="1121937.GCA_000423125_01947"/>